<dbReference type="AlphaFoldDB" id="A0A4Y2QHM1"/>
<comment type="caution">
    <text evidence="1">The sequence shown here is derived from an EMBL/GenBank/DDBJ whole genome shotgun (WGS) entry which is preliminary data.</text>
</comment>
<protein>
    <submittedName>
        <fullName evidence="1">Uncharacterized protein</fullName>
    </submittedName>
</protein>
<proteinExistence type="predicted"/>
<accession>A0A4Y2QHM1</accession>
<keyword evidence="2" id="KW-1185">Reference proteome</keyword>
<dbReference type="OrthoDB" id="6437122at2759"/>
<gene>
    <name evidence="1" type="ORF">AVEN_85561_1</name>
</gene>
<evidence type="ECO:0000313" key="1">
    <source>
        <dbReference type="EMBL" id="GBN62780.1"/>
    </source>
</evidence>
<name>A0A4Y2QHM1_ARAVE</name>
<dbReference type="Proteomes" id="UP000499080">
    <property type="component" value="Unassembled WGS sequence"/>
</dbReference>
<organism evidence="1 2">
    <name type="scientific">Araneus ventricosus</name>
    <name type="common">Orbweaver spider</name>
    <name type="synonym">Epeira ventricosa</name>
    <dbReference type="NCBI Taxonomy" id="182803"/>
    <lineage>
        <taxon>Eukaryota</taxon>
        <taxon>Metazoa</taxon>
        <taxon>Ecdysozoa</taxon>
        <taxon>Arthropoda</taxon>
        <taxon>Chelicerata</taxon>
        <taxon>Arachnida</taxon>
        <taxon>Araneae</taxon>
        <taxon>Araneomorphae</taxon>
        <taxon>Entelegynae</taxon>
        <taxon>Araneoidea</taxon>
        <taxon>Araneidae</taxon>
        <taxon>Araneus</taxon>
    </lineage>
</organism>
<sequence length="230" mass="26561">MSVRFSKDFAGLTNIELSSKILRDIYETEKSNLIKNAPKLSQKVLYPTSFEKQNVLLALNIFHESNSAALAHEAGEKGKDTMGTKEFIDQFFKWWNIVNVKNSEKDKRLKNPFCDTIRSKDQMSMVFLNKFYDWLVSWNNKSALPLEKRKELGLPGKGGKLTKETQFAPQFTTKSLIDIVNHIFKGHSPEYILLGKFQTDSLEARFGQYQQMSGEIIMFHAFKYLNLKKS</sequence>
<evidence type="ECO:0000313" key="2">
    <source>
        <dbReference type="Proteomes" id="UP000499080"/>
    </source>
</evidence>
<reference evidence="1 2" key="1">
    <citation type="journal article" date="2019" name="Sci. Rep.">
        <title>Orb-weaving spider Araneus ventricosus genome elucidates the spidroin gene catalogue.</title>
        <authorList>
            <person name="Kono N."/>
            <person name="Nakamura H."/>
            <person name="Ohtoshi R."/>
            <person name="Moran D.A.P."/>
            <person name="Shinohara A."/>
            <person name="Yoshida Y."/>
            <person name="Fujiwara M."/>
            <person name="Mori M."/>
            <person name="Tomita M."/>
            <person name="Arakawa K."/>
        </authorList>
    </citation>
    <scope>NUCLEOTIDE SEQUENCE [LARGE SCALE GENOMIC DNA]</scope>
</reference>
<dbReference type="EMBL" id="BGPR01013911">
    <property type="protein sequence ID" value="GBN62780.1"/>
    <property type="molecule type" value="Genomic_DNA"/>
</dbReference>